<dbReference type="HAMAP" id="MF_02126">
    <property type="entry name" value="RF_methyltr_PrmC"/>
    <property type="match status" value="1"/>
</dbReference>
<feature type="domain" description="Release factor glutamine methyltransferase N-terminal" evidence="7">
    <location>
        <begin position="7"/>
        <end position="76"/>
    </location>
</feature>
<evidence type="ECO:0000313" key="8">
    <source>
        <dbReference type="EMBL" id="MBC8537016.1"/>
    </source>
</evidence>
<dbReference type="Pfam" id="PF17827">
    <property type="entry name" value="PrmC_N"/>
    <property type="match status" value="1"/>
</dbReference>
<dbReference type="InterPro" id="IPR050320">
    <property type="entry name" value="N5-glutamine_MTase"/>
</dbReference>
<dbReference type="PANTHER" id="PTHR18895">
    <property type="entry name" value="HEMK METHYLTRANSFERASE"/>
    <property type="match status" value="1"/>
</dbReference>
<feature type="binding site" evidence="5">
    <location>
        <position position="143"/>
    </location>
    <ligand>
        <name>S-adenosyl-L-methionine</name>
        <dbReference type="ChEBI" id="CHEBI:59789"/>
    </ligand>
</feature>
<evidence type="ECO:0000256" key="5">
    <source>
        <dbReference type="HAMAP-Rule" id="MF_02126"/>
    </source>
</evidence>
<evidence type="ECO:0000256" key="2">
    <source>
        <dbReference type="ARBA" id="ARBA00022679"/>
    </source>
</evidence>
<keyword evidence="2 5" id="KW-0808">Transferase</keyword>
<dbReference type="NCBIfam" id="TIGR03534">
    <property type="entry name" value="RF_mod_PrmC"/>
    <property type="match status" value="1"/>
</dbReference>
<dbReference type="InterPro" id="IPR004556">
    <property type="entry name" value="HemK-like"/>
</dbReference>
<feature type="binding site" evidence="5">
    <location>
        <position position="188"/>
    </location>
    <ligand>
        <name>S-adenosyl-L-methionine</name>
        <dbReference type="ChEBI" id="CHEBI:59789"/>
    </ligand>
</feature>
<sequence length="281" mass="30544">MVTLTALYRQIKEFYEQHDMDSGPAEAREIICRFCGTTKDRFFLWGDLTADESQTEACLDAARRRAAHEPLQYILGEWTFFGGAIRCFEGVLIPRPETELLCEVALSKVGPRGAYEAMDLGCGSGAIAVTLAANSEGRVLALDISPDCLEATRTNSELRGVSGRVTVRQGSMLEPCGESGRFELIVSNPPYVRSDEMAALQPEVRCEPALALDGGADGLDFYRAIVKNYAAALKPGGWLLFEVGLGQAEQVARLLADAEFRSVETHDDFAGIARVVGGQKI</sequence>
<gene>
    <name evidence="5 8" type="primary">prmC</name>
    <name evidence="8" type="ORF">H8695_09985</name>
</gene>
<dbReference type="RefSeq" id="WP_249301184.1">
    <property type="nucleotide sequence ID" value="NZ_JACRSP010000004.1"/>
</dbReference>
<dbReference type="EC" id="2.1.1.297" evidence="5"/>
<dbReference type="Gene3D" id="1.10.8.10">
    <property type="entry name" value="DNA helicase RuvA subunit, C-terminal domain"/>
    <property type="match status" value="1"/>
</dbReference>
<comment type="caution">
    <text evidence="5">Lacks conserved residue(s) required for the propagation of feature annotation.</text>
</comment>
<comment type="caution">
    <text evidence="8">The sequence shown here is derived from an EMBL/GenBank/DDBJ whole genome shotgun (WGS) entry which is preliminary data.</text>
</comment>
<dbReference type="EMBL" id="JACRSP010000004">
    <property type="protein sequence ID" value="MBC8537016.1"/>
    <property type="molecule type" value="Genomic_DNA"/>
</dbReference>
<dbReference type="GO" id="GO:0032259">
    <property type="term" value="P:methylation"/>
    <property type="evidence" value="ECO:0007669"/>
    <property type="project" value="UniProtKB-KW"/>
</dbReference>
<dbReference type="SUPFAM" id="SSF53335">
    <property type="entry name" value="S-adenosyl-L-methionine-dependent methyltransferases"/>
    <property type="match status" value="1"/>
</dbReference>
<dbReference type="PANTHER" id="PTHR18895:SF74">
    <property type="entry name" value="MTRF1L RELEASE FACTOR GLUTAMINE METHYLTRANSFERASE"/>
    <property type="match status" value="1"/>
</dbReference>
<evidence type="ECO:0000256" key="1">
    <source>
        <dbReference type="ARBA" id="ARBA00022603"/>
    </source>
</evidence>
<feature type="domain" description="Methyltransferase small" evidence="6">
    <location>
        <begin position="114"/>
        <end position="196"/>
    </location>
</feature>
<comment type="function">
    <text evidence="5">Methylates the class 1 translation termination release factors RF1/PrfA and RF2/PrfB on the glutamine residue of the universally conserved GGQ motif.</text>
</comment>
<protein>
    <recommendedName>
        <fullName evidence="5">Release factor glutamine methyltransferase</fullName>
        <shortName evidence="5">RF MTase</shortName>
        <ecNumber evidence="5">2.1.1.297</ecNumber>
    </recommendedName>
    <alternativeName>
        <fullName evidence="5">N5-glutamine methyltransferase PrmC</fullName>
    </alternativeName>
    <alternativeName>
        <fullName evidence="5">Protein-(glutamine-N5) MTase PrmC</fullName>
    </alternativeName>
    <alternativeName>
        <fullName evidence="5">Protein-glutamine N-methyltransferase PrmC</fullName>
    </alternativeName>
</protein>
<accession>A0A926DF29</accession>
<dbReference type="InterPro" id="IPR040758">
    <property type="entry name" value="PrmC_N"/>
</dbReference>
<evidence type="ECO:0000313" key="9">
    <source>
        <dbReference type="Proteomes" id="UP000620366"/>
    </source>
</evidence>
<dbReference type="CDD" id="cd02440">
    <property type="entry name" value="AdoMet_MTases"/>
    <property type="match status" value="1"/>
</dbReference>
<evidence type="ECO:0000259" key="7">
    <source>
        <dbReference type="Pfam" id="PF17827"/>
    </source>
</evidence>
<reference evidence="8" key="1">
    <citation type="submission" date="2020-08" db="EMBL/GenBank/DDBJ databases">
        <title>Genome public.</title>
        <authorList>
            <person name="Liu C."/>
            <person name="Sun Q."/>
        </authorList>
    </citation>
    <scope>NUCLEOTIDE SEQUENCE</scope>
    <source>
        <strain evidence="8">BX7</strain>
    </source>
</reference>
<dbReference type="NCBIfam" id="TIGR00536">
    <property type="entry name" value="hemK_fam"/>
    <property type="match status" value="1"/>
</dbReference>
<proteinExistence type="inferred from homology"/>
<dbReference type="InterPro" id="IPR002052">
    <property type="entry name" value="DNA_methylase_N6_adenine_CS"/>
</dbReference>
<feature type="binding site" evidence="5">
    <location>
        <begin position="121"/>
        <end position="125"/>
    </location>
    <ligand>
        <name>S-adenosyl-L-methionine</name>
        <dbReference type="ChEBI" id="CHEBI:59789"/>
    </ligand>
</feature>
<keyword evidence="3 5" id="KW-0949">S-adenosyl-L-methionine</keyword>
<feature type="binding site" evidence="5">
    <location>
        <begin position="188"/>
        <end position="191"/>
    </location>
    <ligand>
        <name>substrate</name>
    </ligand>
</feature>
<dbReference type="GO" id="GO:0003676">
    <property type="term" value="F:nucleic acid binding"/>
    <property type="evidence" value="ECO:0007669"/>
    <property type="project" value="InterPro"/>
</dbReference>
<organism evidence="8 9">
    <name type="scientific">Feifania hominis</name>
    <dbReference type="NCBI Taxonomy" id="2763660"/>
    <lineage>
        <taxon>Bacteria</taxon>
        <taxon>Bacillati</taxon>
        <taxon>Bacillota</taxon>
        <taxon>Clostridia</taxon>
        <taxon>Eubacteriales</taxon>
        <taxon>Feifaniaceae</taxon>
        <taxon>Feifania</taxon>
    </lineage>
</organism>
<dbReference type="InterPro" id="IPR007848">
    <property type="entry name" value="Small_mtfrase_dom"/>
</dbReference>
<dbReference type="AlphaFoldDB" id="A0A926DF29"/>
<dbReference type="Gene3D" id="3.40.50.150">
    <property type="entry name" value="Vaccinia Virus protein VP39"/>
    <property type="match status" value="1"/>
</dbReference>
<dbReference type="InterPro" id="IPR029063">
    <property type="entry name" value="SAM-dependent_MTases_sf"/>
</dbReference>
<dbReference type="InterPro" id="IPR019874">
    <property type="entry name" value="RF_methyltr_PrmC"/>
</dbReference>
<dbReference type="GO" id="GO:0102559">
    <property type="term" value="F:peptide chain release factor N(5)-glutamine methyltransferase activity"/>
    <property type="evidence" value="ECO:0007669"/>
    <property type="project" value="UniProtKB-EC"/>
</dbReference>
<dbReference type="Proteomes" id="UP000620366">
    <property type="component" value="Unassembled WGS sequence"/>
</dbReference>
<keyword evidence="1 5" id="KW-0489">Methyltransferase</keyword>
<name>A0A926DF29_9FIRM</name>
<comment type="catalytic activity">
    <reaction evidence="4 5">
        <text>L-glutaminyl-[peptide chain release factor] + S-adenosyl-L-methionine = N(5)-methyl-L-glutaminyl-[peptide chain release factor] + S-adenosyl-L-homocysteine + H(+)</text>
        <dbReference type="Rhea" id="RHEA:42896"/>
        <dbReference type="Rhea" id="RHEA-COMP:10271"/>
        <dbReference type="Rhea" id="RHEA-COMP:10272"/>
        <dbReference type="ChEBI" id="CHEBI:15378"/>
        <dbReference type="ChEBI" id="CHEBI:30011"/>
        <dbReference type="ChEBI" id="CHEBI:57856"/>
        <dbReference type="ChEBI" id="CHEBI:59789"/>
        <dbReference type="ChEBI" id="CHEBI:61891"/>
        <dbReference type="EC" id="2.1.1.297"/>
    </reaction>
</comment>
<dbReference type="Pfam" id="PF05175">
    <property type="entry name" value="MTS"/>
    <property type="match status" value="1"/>
</dbReference>
<keyword evidence="9" id="KW-1185">Reference proteome</keyword>
<comment type="similarity">
    <text evidence="5">Belongs to the protein N5-glutamine methyltransferase family. PrmC subfamily.</text>
</comment>
<evidence type="ECO:0000256" key="3">
    <source>
        <dbReference type="ARBA" id="ARBA00022691"/>
    </source>
</evidence>
<evidence type="ECO:0000256" key="4">
    <source>
        <dbReference type="ARBA" id="ARBA00048391"/>
    </source>
</evidence>
<evidence type="ECO:0000259" key="6">
    <source>
        <dbReference type="Pfam" id="PF05175"/>
    </source>
</evidence>
<dbReference type="PROSITE" id="PS00092">
    <property type="entry name" value="N6_MTASE"/>
    <property type="match status" value="1"/>
</dbReference>